<dbReference type="PANTHER" id="PTHR30525">
    <property type="entry name" value="1-DEOXY-D-XYLULOSE 5-PHOSPHATE REDUCTOISOMERASE"/>
    <property type="match status" value="1"/>
</dbReference>
<dbReference type="InterPro" id="IPR003821">
    <property type="entry name" value="DXP_reductoisomerase"/>
</dbReference>
<dbReference type="InterPro" id="IPR013644">
    <property type="entry name" value="DXP_reductoisomerase_C"/>
</dbReference>
<organism evidence="11 12">
    <name type="scientific">Candidatus Acidiferrum panamense</name>
    <dbReference type="NCBI Taxonomy" id="2741543"/>
    <lineage>
        <taxon>Bacteria</taxon>
        <taxon>Pseudomonadati</taxon>
        <taxon>Acidobacteriota</taxon>
        <taxon>Terriglobia</taxon>
        <taxon>Candidatus Acidiferrales</taxon>
        <taxon>Candidatus Acidiferrum</taxon>
    </lineage>
</organism>
<dbReference type="EMBL" id="JACDQQ010002595">
    <property type="protein sequence ID" value="MBA0088617.1"/>
    <property type="molecule type" value="Genomic_DNA"/>
</dbReference>
<name>A0A7V8NWB0_9BACT</name>
<dbReference type="SUPFAM" id="SSF55347">
    <property type="entry name" value="Glyceraldehyde-3-phosphate dehydrogenase-like, C-terminal domain"/>
    <property type="match status" value="1"/>
</dbReference>
<evidence type="ECO:0000259" key="10">
    <source>
        <dbReference type="Pfam" id="PF13288"/>
    </source>
</evidence>
<evidence type="ECO:0000313" key="12">
    <source>
        <dbReference type="Proteomes" id="UP000567293"/>
    </source>
</evidence>
<evidence type="ECO:0000256" key="6">
    <source>
        <dbReference type="ARBA" id="ARBA00022723"/>
    </source>
</evidence>
<evidence type="ECO:0000256" key="2">
    <source>
        <dbReference type="ARBA" id="ARBA00001946"/>
    </source>
</evidence>
<evidence type="ECO:0000256" key="3">
    <source>
        <dbReference type="ARBA" id="ARBA00005094"/>
    </source>
</evidence>
<evidence type="ECO:0000256" key="1">
    <source>
        <dbReference type="ARBA" id="ARBA00001936"/>
    </source>
</evidence>
<dbReference type="Pfam" id="PF08436">
    <property type="entry name" value="DXP_redisom_C"/>
    <property type="match status" value="1"/>
</dbReference>
<feature type="domain" description="1-deoxy-D-xylulose 5-phosphate reductoisomerase C-terminal" evidence="9">
    <location>
        <begin position="1"/>
        <end position="57"/>
    </location>
</feature>
<dbReference type="GO" id="GO:0016853">
    <property type="term" value="F:isomerase activity"/>
    <property type="evidence" value="ECO:0007669"/>
    <property type="project" value="UniProtKB-KW"/>
</dbReference>
<evidence type="ECO:0000256" key="7">
    <source>
        <dbReference type="ARBA" id="ARBA00023002"/>
    </source>
</evidence>
<comment type="caution">
    <text evidence="11">The sequence shown here is derived from an EMBL/GenBank/DDBJ whole genome shotgun (WGS) entry which is preliminary data.</text>
</comment>
<proteinExistence type="inferred from homology"/>
<dbReference type="Gene3D" id="1.10.1740.10">
    <property type="match status" value="1"/>
</dbReference>
<dbReference type="AlphaFoldDB" id="A0A7V8NWB0"/>
<reference evidence="11" key="1">
    <citation type="submission" date="2020-06" db="EMBL/GenBank/DDBJ databases">
        <title>Legume-microbial interactions unlock mineral nutrients during tropical forest succession.</title>
        <authorList>
            <person name="Epihov D.Z."/>
        </authorList>
    </citation>
    <scope>NUCLEOTIDE SEQUENCE [LARGE SCALE GENOMIC DNA]</scope>
    <source>
        <strain evidence="11">Pan2503</strain>
    </source>
</reference>
<dbReference type="PANTHER" id="PTHR30525:SF0">
    <property type="entry name" value="1-DEOXY-D-XYLULOSE 5-PHOSPHATE REDUCTOISOMERASE, CHLOROPLASTIC"/>
    <property type="match status" value="1"/>
</dbReference>
<comment type="similarity">
    <text evidence="4">Belongs to the DXR family.</text>
</comment>
<keyword evidence="12" id="KW-1185">Reference proteome</keyword>
<evidence type="ECO:0000256" key="4">
    <source>
        <dbReference type="ARBA" id="ARBA00006825"/>
    </source>
</evidence>
<dbReference type="GO" id="GO:0051484">
    <property type="term" value="P:isopentenyl diphosphate biosynthetic process, methylerythritol 4-phosphate pathway involved in terpenoid biosynthetic process"/>
    <property type="evidence" value="ECO:0007669"/>
    <property type="project" value="TreeGrafter"/>
</dbReference>
<dbReference type="EC" id="1.1.1.267" evidence="5"/>
<evidence type="ECO:0000313" key="11">
    <source>
        <dbReference type="EMBL" id="MBA0088617.1"/>
    </source>
</evidence>
<evidence type="ECO:0000256" key="5">
    <source>
        <dbReference type="ARBA" id="ARBA00012366"/>
    </source>
</evidence>
<keyword evidence="7" id="KW-0560">Oxidoreductase</keyword>
<dbReference type="GO" id="GO:0070402">
    <property type="term" value="F:NADPH binding"/>
    <property type="evidence" value="ECO:0007669"/>
    <property type="project" value="TreeGrafter"/>
</dbReference>
<dbReference type="GO" id="GO:0030604">
    <property type="term" value="F:1-deoxy-D-xylulose-5-phosphate reductoisomerase activity"/>
    <property type="evidence" value="ECO:0007669"/>
    <property type="project" value="UniProtKB-EC"/>
</dbReference>
<feature type="non-terminal residue" evidence="11">
    <location>
        <position position="1"/>
    </location>
</feature>
<feature type="domain" description="DXP reductoisomerase C-terminal" evidence="10">
    <location>
        <begin position="89"/>
        <end position="205"/>
    </location>
</feature>
<dbReference type="GO" id="GO:0030145">
    <property type="term" value="F:manganese ion binding"/>
    <property type="evidence" value="ECO:0007669"/>
    <property type="project" value="TreeGrafter"/>
</dbReference>
<dbReference type="UniPathway" id="UPA00056">
    <property type="reaction ID" value="UER00092"/>
</dbReference>
<dbReference type="InterPro" id="IPR026877">
    <property type="entry name" value="DXPR_C"/>
</dbReference>
<keyword evidence="6" id="KW-0479">Metal-binding</keyword>
<gene>
    <name evidence="11" type="ORF">HRJ53_26820</name>
</gene>
<evidence type="ECO:0000259" key="9">
    <source>
        <dbReference type="Pfam" id="PF08436"/>
    </source>
</evidence>
<comment type="cofactor">
    <cofactor evidence="1">
        <name>Mn(2+)</name>
        <dbReference type="ChEBI" id="CHEBI:29035"/>
    </cofactor>
</comment>
<dbReference type="Pfam" id="PF13288">
    <property type="entry name" value="DXPR_C"/>
    <property type="match status" value="1"/>
</dbReference>
<dbReference type="Proteomes" id="UP000567293">
    <property type="component" value="Unassembled WGS sequence"/>
</dbReference>
<dbReference type="SUPFAM" id="SSF69055">
    <property type="entry name" value="1-deoxy-D-xylulose-5-phosphate reductoisomerase, C-terminal domain"/>
    <property type="match status" value="1"/>
</dbReference>
<protein>
    <recommendedName>
        <fullName evidence="5">1-deoxy-D-xylulose-5-phosphate reductoisomerase</fullName>
        <ecNumber evidence="5">1.1.1.267</ecNumber>
    </recommendedName>
</protein>
<dbReference type="InterPro" id="IPR036169">
    <property type="entry name" value="DXPR_C_sf"/>
</dbReference>
<comment type="catalytic activity">
    <reaction evidence="8">
        <text>2-C-methyl-D-erythritol 4-phosphate + NADP(+) = 1-deoxy-D-xylulose 5-phosphate + NADPH + H(+)</text>
        <dbReference type="Rhea" id="RHEA:13717"/>
        <dbReference type="ChEBI" id="CHEBI:15378"/>
        <dbReference type="ChEBI" id="CHEBI:57783"/>
        <dbReference type="ChEBI" id="CHEBI:57792"/>
        <dbReference type="ChEBI" id="CHEBI:58262"/>
        <dbReference type="ChEBI" id="CHEBI:58349"/>
        <dbReference type="EC" id="1.1.1.267"/>
    </reaction>
    <physiologicalReaction direction="right-to-left" evidence="8">
        <dbReference type="Rhea" id="RHEA:13719"/>
    </physiologicalReaction>
</comment>
<sequence length="225" mass="25031">LTASGGPFRNTPKEALARVTPEQALNHPTWRMGNRITIDSATMMNKGFEVIEAHWLFGVGREQIDVLIHPQSTIHSMVEFLDGSVLAQLGPTDMRMPIQYALTYPERVASNQVALDWTKFKRLDFEKASTRRFPCLRLAREAMRKGGAYPCALNAADEIAVSAFLEQRLPFLGIPEVIEGVLSRTARGRLERIEDVLTADAETRRLAREEITKLTGGVAAEVRGA</sequence>
<evidence type="ECO:0000256" key="8">
    <source>
        <dbReference type="ARBA" id="ARBA00048543"/>
    </source>
</evidence>
<accession>A0A7V8NWB0</accession>
<comment type="pathway">
    <text evidence="3">Isoprenoid biosynthesis; isopentenyl diphosphate biosynthesis via DXP pathway; isopentenyl diphosphate from 1-deoxy-D-xylulose 5-phosphate: step 1/6.</text>
</comment>
<comment type="cofactor">
    <cofactor evidence="2">
        <name>Mg(2+)</name>
        <dbReference type="ChEBI" id="CHEBI:18420"/>
    </cofactor>
</comment>